<keyword evidence="8" id="KW-1185">Reference proteome</keyword>
<dbReference type="Pfam" id="PF07992">
    <property type="entry name" value="Pyr_redox_2"/>
    <property type="match status" value="1"/>
</dbReference>
<dbReference type="Gene3D" id="3.30.390.30">
    <property type="match status" value="1"/>
</dbReference>
<evidence type="ECO:0000259" key="5">
    <source>
        <dbReference type="Pfam" id="PF02852"/>
    </source>
</evidence>
<dbReference type="InterPro" id="IPR036188">
    <property type="entry name" value="FAD/NAD-bd_sf"/>
</dbReference>
<keyword evidence="4" id="KW-0274">FAD</keyword>
<dbReference type="SUPFAM" id="SSF51905">
    <property type="entry name" value="FAD/NAD(P)-binding domain"/>
    <property type="match status" value="1"/>
</dbReference>
<evidence type="ECO:0000256" key="3">
    <source>
        <dbReference type="ARBA" id="ARBA00022630"/>
    </source>
</evidence>
<evidence type="ECO:0000256" key="2">
    <source>
        <dbReference type="ARBA" id="ARBA00007532"/>
    </source>
</evidence>
<evidence type="ECO:0000313" key="7">
    <source>
        <dbReference type="EMBL" id="MEP0865956.1"/>
    </source>
</evidence>
<dbReference type="PRINTS" id="PR00368">
    <property type="entry name" value="FADPNR"/>
</dbReference>
<gene>
    <name evidence="7" type="ORF">NDI37_15925</name>
</gene>
<comment type="caution">
    <text evidence="7">The sequence shown here is derived from an EMBL/GenBank/DDBJ whole genome shotgun (WGS) entry which is preliminary data.</text>
</comment>
<dbReference type="RefSeq" id="WP_190417970.1">
    <property type="nucleotide sequence ID" value="NZ_JAMPKK010000035.1"/>
</dbReference>
<evidence type="ECO:0000259" key="6">
    <source>
        <dbReference type="Pfam" id="PF07992"/>
    </source>
</evidence>
<keyword evidence="3" id="KW-0285">Flavoprotein</keyword>
<sequence>MAVEYDLVVIGGTQAGRYAAIAAAHLQARVALIENTAPGLSLHSGIYNQSLTQVGRVLQQTSNADQFGVYWDQADATSPQQIPEIRFSEAISWASGVVSTLEEQNSPAVLASLGVDVIIGEGEFCRKPYLGFVVNGRRLRSRAYLIATGSNKATTEIDGLQSTGYLTPADWQQKFPEKLPKEWVVIGGGATGTEMAQILARLGANVTLVVRSSHILAKEDPEAARLIQAQLEAEGVRILTQTDVTQVKQIDGKKWVLVGNKAIETDEILLCTPSSQPIKSLNLEGVGVKMNRHGIQVNEKLQTRNPRIYACGDVAGGHQLPHIAQYEASIALKNALFLPIFKANYRGIPTAVFSDPMLARVGLTEEQARRIYVKDVVVLRQYFKSASKAQMLGETTGFCKLILRRNGQILGSCIVGTQADELIHIIALAIQQKIKVNALLQLPPISSTLSEIIYQTAQEWHQQRLSKNTGLQDFLEGFFNFRRSRSF</sequence>
<dbReference type="InterPro" id="IPR004099">
    <property type="entry name" value="Pyr_nucl-diS_OxRdtase_dimer"/>
</dbReference>
<organism evidence="7 8">
    <name type="scientific">Funiculus sociatus GB2-A5</name>
    <dbReference type="NCBI Taxonomy" id="2933946"/>
    <lineage>
        <taxon>Bacteria</taxon>
        <taxon>Bacillati</taxon>
        <taxon>Cyanobacteriota</taxon>
        <taxon>Cyanophyceae</taxon>
        <taxon>Coleofasciculales</taxon>
        <taxon>Coleofasciculaceae</taxon>
        <taxon>Funiculus</taxon>
    </lineage>
</organism>
<evidence type="ECO:0000256" key="4">
    <source>
        <dbReference type="ARBA" id="ARBA00022827"/>
    </source>
</evidence>
<comment type="cofactor">
    <cofactor evidence="1">
        <name>FAD</name>
        <dbReference type="ChEBI" id="CHEBI:57692"/>
    </cofactor>
</comment>
<dbReference type="PANTHER" id="PTHR43014">
    <property type="entry name" value="MERCURIC REDUCTASE"/>
    <property type="match status" value="1"/>
</dbReference>
<feature type="domain" description="Pyridine nucleotide-disulphide oxidoreductase dimerisation" evidence="5">
    <location>
        <begin position="348"/>
        <end position="453"/>
    </location>
</feature>
<dbReference type="Gene3D" id="3.50.50.60">
    <property type="entry name" value="FAD/NAD(P)-binding domain"/>
    <property type="match status" value="2"/>
</dbReference>
<dbReference type="InterPro" id="IPR023753">
    <property type="entry name" value="FAD/NAD-binding_dom"/>
</dbReference>
<name>A0ABV0JTF0_9CYAN</name>
<dbReference type="InterPro" id="IPR016156">
    <property type="entry name" value="FAD/NAD-linked_Rdtase_dimer_sf"/>
</dbReference>
<dbReference type="SUPFAM" id="SSF55424">
    <property type="entry name" value="FAD/NAD-linked reductases, dimerisation (C-terminal) domain"/>
    <property type="match status" value="1"/>
</dbReference>
<dbReference type="PANTHER" id="PTHR43014:SF4">
    <property type="entry name" value="PYRIDINE NUCLEOTIDE-DISULFIDE OXIDOREDUCTASE RCLA-RELATED"/>
    <property type="match status" value="1"/>
</dbReference>
<comment type="similarity">
    <text evidence="2">Belongs to the class-I pyridine nucleotide-disulfide oxidoreductase family.</text>
</comment>
<dbReference type="PIRSF" id="PIRSF000350">
    <property type="entry name" value="Mercury_reductase_MerA"/>
    <property type="match status" value="1"/>
</dbReference>
<reference evidence="7 8" key="1">
    <citation type="submission" date="2022-04" db="EMBL/GenBank/DDBJ databases">
        <title>Positive selection, recombination, and allopatry shape intraspecific diversity of widespread and dominant cyanobacteria.</title>
        <authorList>
            <person name="Wei J."/>
            <person name="Shu W."/>
            <person name="Hu C."/>
        </authorList>
    </citation>
    <scope>NUCLEOTIDE SEQUENCE [LARGE SCALE GENOMIC DNA]</scope>
    <source>
        <strain evidence="7 8">GB2-A5</strain>
    </source>
</reference>
<protein>
    <submittedName>
        <fullName evidence="7">NAD(P)/FAD-dependent oxidoreductase</fullName>
    </submittedName>
</protein>
<dbReference type="Pfam" id="PF02852">
    <property type="entry name" value="Pyr_redox_dim"/>
    <property type="match status" value="1"/>
</dbReference>
<evidence type="ECO:0000256" key="1">
    <source>
        <dbReference type="ARBA" id="ARBA00001974"/>
    </source>
</evidence>
<dbReference type="InterPro" id="IPR001100">
    <property type="entry name" value="Pyr_nuc-diS_OxRdtase"/>
</dbReference>
<dbReference type="PRINTS" id="PR00411">
    <property type="entry name" value="PNDRDTASEI"/>
</dbReference>
<feature type="domain" description="FAD/NAD(P)-binding" evidence="6">
    <location>
        <begin position="5"/>
        <end position="328"/>
    </location>
</feature>
<proteinExistence type="inferred from homology"/>
<dbReference type="Proteomes" id="UP001442494">
    <property type="component" value="Unassembled WGS sequence"/>
</dbReference>
<dbReference type="EMBL" id="JAMPKK010000035">
    <property type="protein sequence ID" value="MEP0865956.1"/>
    <property type="molecule type" value="Genomic_DNA"/>
</dbReference>
<evidence type="ECO:0000313" key="8">
    <source>
        <dbReference type="Proteomes" id="UP001442494"/>
    </source>
</evidence>
<accession>A0ABV0JTF0</accession>